<evidence type="ECO:0000259" key="2">
    <source>
        <dbReference type="Pfam" id="PF06054"/>
    </source>
</evidence>
<dbReference type="EMBL" id="JACBZH010000001">
    <property type="protein sequence ID" value="NYH92968.1"/>
    <property type="molecule type" value="Genomic_DNA"/>
</dbReference>
<reference evidence="3 4" key="1">
    <citation type="submission" date="2020-07" db="EMBL/GenBank/DDBJ databases">
        <title>Sequencing the genomes of 1000 actinobacteria strains.</title>
        <authorList>
            <person name="Klenk H.-P."/>
        </authorList>
    </citation>
    <scope>NUCLEOTIDE SEQUENCE [LARGE SCALE GENOMIC DNA]</scope>
    <source>
        <strain evidence="3 4">DSM 18448</strain>
    </source>
</reference>
<protein>
    <recommendedName>
        <fullName evidence="2">Competence protein CoiA nuclease-like domain-containing protein</fullName>
    </recommendedName>
</protein>
<dbReference type="RefSeq" id="WP_179790413.1">
    <property type="nucleotide sequence ID" value="NZ_BAAARR010000031.1"/>
</dbReference>
<keyword evidence="4" id="KW-1185">Reference proteome</keyword>
<proteinExistence type="predicted"/>
<name>A0A852ZM60_9ACTN</name>
<gene>
    <name evidence="3" type="ORF">F4554_005606</name>
</gene>
<dbReference type="Pfam" id="PF06054">
    <property type="entry name" value="CoiA_nuc"/>
    <property type="match status" value="1"/>
</dbReference>
<dbReference type="InterPro" id="IPR010330">
    <property type="entry name" value="CoiA_nuc"/>
</dbReference>
<evidence type="ECO:0000313" key="4">
    <source>
        <dbReference type="Proteomes" id="UP000579605"/>
    </source>
</evidence>
<sequence length="440" mass="49435">MTQSVYHQRYEIVLNLSRDDLGHPESPGLWEELYRNYQAGVLLCMECRERDPGCPQDMYLKVLPTGERIACHKNTGIRHPTESESPRHRALKERIALAAEKAGFRATTEDVGPGGKRRTDVTIRGSGNLILGCEIQLSHITPDSVVRRTNIARADGLTPLWTVDDPNSAAIDRAPWIRLDQVGDGVGAPTTVLNVRGGVNTLRLEKCDSNRILPCPVRGYGRCGNWHPFWEPALVLYLDDTIARTAAGEYVQLYMPRIYKRGWWMWVSVQDKEKFLQGRPEPLPTDDAAQPPGAMPQQRRKPIDPECHYLEEVERPPLQRAPRDTGQAIDASHWTIPGEAVTAATRHINGFDVPEDLIALRRTFEMADATRTALRAELPPMRDVARGLATVPPELQERIHAADVEVEKAAVRLDRHSWWSTVENRFDARQAVRAGARDAG</sequence>
<dbReference type="Proteomes" id="UP000579605">
    <property type="component" value="Unassembled WGS sequence"/>
</dbReference>
<accession>A0A852ZM60</accession>
<feature type="domain" description="Competence protein CoiA nuclease-like" evidence="2">
    <location>
        <begin position="84"/>
        <end position="165"/>
    </location>
</feature>
<organism evidence="3 4">
    <name type="scientific">Actinopolymorpha rutila</name>
    <dbReference type="NCBI Taxonomy" id="446787"/>
    <lineage>
        <taxon>Bacteria</taxon>
        <taxon>Bacillati</taxon>
        <taxon>Actinomycetota</taxon>
        <taxon>Actinomycetes</taxon>
        <taxon>Propionibacteriales</taxon>
        <taxon>Actinopolymorphaceae</taxon>
        <taxon>Actinopolymorpha</taxon>
    </lineage>
</organism>
<evidence type="ECO:0000313" key="3">
    <source>
        <dbReference type="EMBL" id="NYH92968.1"/>
    </source>
</evidence>
<feature type="region of interest" description="Disordered" evidence="1">
    <location>
        <begin position="277"/>
        <end position="301"/>
    </location>
</feature>
<comment type="caution">
    <text evidence="3">The sequence shown here is derived from an EMBL/GenBank/DDBJ whole genome shotgun (WGS) entry which is preliminary data.</text>
</comment>
<dbReference type="AlphaFoldDB" id="A0A852ZM60"/>
<evidence type="ECO:0000256" key="1">
    <source>
        <dbReference type="SAM" id="MobiDB-lite"/>
    </source>
</evidence>